<dbReference type="Gene3D" id="1.20.1600.10">
    <property type="entry name" value="Outer membrane efflux proteins (OEP)"/>
    <property type="match status" value="1"/>
</dbReference>
<evidence type="ECO:0000256" key="5">
    <source>
        <dbReference type="ARBA" id="ARBA00022692"/>
    </source>
</evidence>
<evidence type="ECO:0000313" key="11">
    <source>
        <dbReference type="Proteomes" id="UP000254968"/>
    </source>
</evidence>
<comment type="similarity">
    <text evidence="2">Belongs to the outer membrane factor (OMF) (TC 1.B.17) family.</text>
</comment>
<dbReference type="GO" id="GO:0015288">
    <property type="term" value="F:porin activity"/>
    <property type="evidence" value="ECO:0007669"/>
    <property type="project" value="TreeGrafter"/>
</dbReference>
<dbReference type="Pfam" id="PF02321">
    <property type="entry name" value="OEP"/>
    <property type="match status" value="2"/>
</dbReference>
<feature type="coiled-coil region" evidence="8">
    <location>
        <begin position="107"/>
        <end position="166"/>
    </location>
</feature>
<dbReference type="SUPFAM" id="SSF56954">
    <property type="entry name" value="Outer membrane efflux proteins (OEP)"/>
    <property type="match status" value="1"/>
</dbReference>
<keyword evidence="8" id="KW-0175">Coiled coil</keyword>
<name>A0A378I4F1_9GAMM</name>
<evidence type="ECO:0000256" key="9">
    <source>
        <dbReference type="SAM" id="SignalP"/>
    </source>
</evidence>
<dbReference type="EMBL" id="UGNV01000001">
    <property type="protein sequence ID" value="STX29561.1"/>
    <property type="molecule type" value="Genomic_DNA"/>
</dbReference>
<dbReference type="NCBIfam" id="TIGR01844">
    <property type="entry name" value="type_I_sec_TolC"/>
    <property type="match status" value="1"/>
</dbReference>
<keyword evidence="3" id="KW-0813">Transport</keyword>
<feature type="signal peptide" evidence="9">
    <location>
        <begin position="1"/>
        <end position="19"/>
    </location>
</feature>
<dbReference type="PANTHER" id="PTHR30026:SF20">
    <property type="entry name" value="OUTER MEMBRANE PROTEIN TOLC"/>
    <property type="match status" value="1"/>
</dbReference>
<dbReference type="InterPro" id="IPR051906">
    <property type="entry name" value="TolC-like"/>
</dbReference>
<keyword evidence="11" id="KW-1185">Reference proteome</keyword>
<feature type="chain" id="PRO_5016564987" evidence="9">
    <location>
        <begin position="20"/>
        <end position="474"/>
    </location>
</feature>
<reference evidence="10 11" key="1">
    <citation type="submission" date="2018-06" db="EMBL/GenBank/DDBJ databases">
        <authorList>
            <consortium name="Pathogen Informatics"/>
            <person name="Doyle S."/>
        </authorList>
    </citation>
    <scope>NUCLEOTIDE SEQUENCE [LARGE SCALE GENOMIC DNA]</scope>
    <source>
        <strain evidence="10 11">NCTC13315</strain>
    </source>
</reference>
<evidence type="ECO:0000256" key="1">
    <source>
        <dbReference type="ARBA" id="ARBA00004442"/>
    </source>
</evidence>
<evidence type="ECO:0000256" key="7">
    <source>
        <dbReference type="ARBA" id="ARBA00023237"/>
    </source>
</evidence>
<evidence type="ECO:0000256" key="6">
    <source>
        <dbReference type="ARBA" id="ARBA00023136"/>
    </source>
</evidence>
<evidence type="ECO:0000313" key="10">
    <source>
        <dbReference type="EMBL" id="STX29561.1"/>
    </source>
</evidence>
<keyword evidence="5" id="KW-0812">Transmembrane</keyword>
<keyword evidence="9" id="KW-0732">Signal</keyword>
<dbReference type="RefSeq" id="WP_115303225.1">
    <property type="nucleotide sequence ID" value="NZ_CAAAHO010000002.1"/>
</dbReference>
<sequence length="474" mass="53500">MKKMLFLLFAICFAGQSHATDLMDIYQQALENDPFFKEAYSTYMSTSESIPIARSALYPQVNVNALVSRNIQDIRSTNLAIEQTYNSNQWQISASQPVFNFQAWALVQQAKASVKAAQATFNNAAQDLILRTARAYFEVLLARDTLIFAEAKQRANRRQLEQAEERFRVGLDAITSVYEARAAFDQSVAEVITARNNLVNQSENLRKLTNHVYEYLAPLRDSRIPLIRPEPNNVNEWVDTGLKQNYNYYAAKYSLQAARENIRVQAGGGWPTLAIQANSTQTHNNINGAGNFFAPSRQTSSNIALALNFPVLQGGLVTAQTRQAQFDFQSASERLERAYRDVVVNSRIAFNTITDGISKVRADRQTVISQQRSLESTEAQFQVGTRTMVDVVNAQQRLFEAQRQLAADQYNLINAGLNLKYLAGTLNVNDLEEINSWLITTRINRFPPPLPRRGKIKSKRIIHKVSHTKVIKAK</sequence>
<comment type="subcellular location">
    <subcellularLocation>
        <location evidence="1">Cell outer membrane</location>
    </subcellularLocation>
</comment>
<dbReference type="GO" id="GO:0009279">
    <property type="term" value="C:cell outer membrane"/>
    <property type="evidence" value="ECO:0007669"/>
    <property type="project" value="UniProtKB-SubCell"/>
</dbReference>
<dbReference type="Proteomes" id="UP000254968">
    <property type="component" value="Unassembled WGS sequence"/>
</dbReference>
<dbReference type="InterPro" id="IPR003423">
    <property type="entry name" value="OMP_efflux"/>
</dbReference>
<keyword evidence="7" id="KW-0998">Cell outer membrane</keyword>
<dbReference type="GO" id="GO:0015562">
    <property type="term" value="F:efflux transmembrane transporter activity"/>
    <property type="evidence" value="ECO:0007669"/>
    <property type="project" value="InterPro"/>
</dbReference>
<evidence type="ECO:0000256" key="4">
    <source>
        <dbReference type="ARBA" id="ARBA00022452"/>
    </source>
</evidence>
<accession>A0A378I4F1</accession>
<evidence type="ECO:0000256" key="2">
    <source>
        <dbReference type="ARBA" id="ARBA00007613"/>
    </source>
</evidence>
<dbReference type="PANTHER" id="PTHR30026">
    <property type="entry name" value="OUTER MEMBRANE PROTEIN TOLC"/>
    <property type="match status" value="1"/>
</dbReference>
<evidence type="ECO:0000256" key="8">
    <source>
        <dbReference type="SAM" id="Coils"/>
    </source>
</evidence>
<dbReference type="InterPro" id="IPR010130">
    <property type="entry name" value="T1SS_OMP_TolC"/>
</dbReference>
<gene>
    <name evidence="10" type="primary">tolC_3</name>
    <name evidence="10" type="ORF">NCTC13315_02104</name>
</gene>
<protein>
    <submittedName>
        <fullName evidence="10">Outer membrane protein TolC</fullName>
    </submittedName>
</protein>
<dbReference type="GO" id="GO:1990281">
    <property type="term" value="C:efflux pump complex"/>
    <property type="evidence" value="ECO:0007669"/>
    <property type="project" value="TreeGrafter"/>
</dbReference>
<keyword evidence="4" id="KW-1134">Transmembrane beta strand</keyword>
<organism evidence="10 11">
    <name type="scientific">Legionella beliardensis</name>
    <dbReference type="NCBI Taxonomy" id="91822"/>
    <lineage>
        <taxon>Bacteria</taxon>
        <taxon>Pseudomonadati</taxon>
        <taxon>Pseudomonadota</taxon>
        <taxon>Gammaproteobacteria</taxon>
        <taxon>Legionellales</taxon>
        <taxon>Legionellaceae</taxon>
        <taxon>Legionella</taxon>
    </lineage>
</organism>
<dbReference type="OrthoDB" id="9813458at2"/>
<keyword evidence="6" id="KW-0472">Membrane</keyword>
<dbReference type="AlphaFoldDB" id="A0A378I4F1"/>
<proteinExistence type="inferred from homology"/>
<evidence type="ECO:0000256" key="3">
    <source>
        <dbReference type="ARBA" id="ARBA00022448"/>
    </source>
</evidence>